<gene>
    <name evidence="2" type="ORF">GCM10022247_64020</name>
</gene>
<sequence>MGSTFDLNSNEPSEDATMTTTETTTLTGERADLVAMLDKHRFFLRNTARGLVEGQAWERSTVSELTIGGLIKHVTDVERGWVRFIQGGAEHMMTGDDSGQDWTDGFRKVGDESLENLLARYEDVARKTNELVASLPDLDLAHELPQAPWFEPGAKWTARRAFMHIIAETAQHAGHADIIREAIDGAKSMG</sequence>
<feature type="region of interest" description="Disordered" evidence="1">
    <location>
        <begin position="1"/>
        <end position="22"/>
    </location>
</feature>
<dbReference type="InterPro" id="IPR034660">
    <property type="entry name" value="DinB/YfiT-like"/>
</dbReference>
<proteinExistence type="predicted"/>
<evidence type="ECO:0000313" key="2">
    <source>
        <dbReference type="EMBL" id="GAA4030120.1"/>
    </source>
</evidence>
<dbReference type="SUPFAM" id="SSF109854">
    <property type="entry name" value="DinB/YfiT-like putative metalloenzymes"/>
    <property type="match status" value="1"/>
</dbReference>
<dbReference type="Proteomes" id="UP001501747">
    <property type="component" value="Unassembled WGS sequence"/>
</dbReference>
<dbReference type="Gene3D" id="1.20.120.450">
    <property type="entry name" value="dinb family like domain"/>
    <property type="match status" value="1"/>
</dbReference>
<reference evidence="3" key="1">
    <citation type="journal article" date="2019" name="Int. J. Syst. Evol. Microbiol.">
        <title>The Global Catalogue of Microorganisms (GCM) 10K type strain sequencing project: providing services to taxonomists for standard genome sequencing and annotation.</title>
        <authorList>
            <consortium name="The Broad Institute Genomics Platform"/>
            <consortium name="The Broad Institute Genome Sequencing Center for Infectious Disease"/>
            <person name="Wu L."/>
            <person name="Ma J."/>
        </authorList>
    </citation>
    <scope>NUCLEOTIDE SEQUENCE [LARGE SCALE GENOMIC DNA]</scope>
    <source>
        <strain evidence="3">JCM 17342</strain>
    </source>
</reference>
<organism evidence="2 3">
    <name type="scientific">Allokutzneria multivorans</name>
    <dbReference type="NCBI Taxonomy" id="1142134"/>
    <lineage>
        <taxon>Bacteria</taxon>
        <taxon>Bacillati</taxon>
        <taxon>Actinomycetota</taxon>
        <taxon>Actinomycetes</taxon>
        <taxon>Pseudonocardiales</taxon>
        <taxon>Pseudonocardiaceae</taxon>
        <taxon>Allokutzneria</taxon>
    </lineage>
</organism>
<evidence type="ECO:0000256" key="1">
    <source>
        <dbReference type="SAM" id="MobiDB-lite"/>
    </source>
</evidence>
<evidence type="ECO:0000313" key="3">
    <source>
        <dbReference type="Proteomes" id="UP001501747"/>
    </source>
</evidence>
<dbReference type="Pfam" id="PF04978">
    <property type="entry name" value="MST"/>
    <property type="match status" value="1"/>
</dbReference>
<protein>
    <submittedName>
        <fullName evidence="2">DinB family protein</fullName>
    </submittedName>
</protein>
<name>A0ABP7TRF7_9PSEU</name>
<dbReference type="EMBL" id="BAABAL010000019">
    <property type="protein sequence ID" value="GAA4030120.1"/>
    <property type="molecule type" value="Genomic_DNA"/>
</dbReference>
<comment type="caution">
    <text evidence="2">The sequence shown here is derived from an EMBL/GenBank/DDBJ whole genome shotgun (WGS) entry which is preliminary data.</text>
</comment>
<keyword evidence="3" id="KW-1185">Reference proteome</keyword>
<feature type="compositionally biased region" description="Polar residues" evidence="1">
    <location>
        <begin position="1"/>
        <end position="11"/>
    </location>
</feature>
<accession>A0ABP7TRF7</accession>
<dbReference type="InterPro" id="IPR007061">
    <property type="entry name" value="MST-like"/>
</dbReference>